<dbReference type="Gene3D" id="3.40.50.80">
    <property type="entry name" value="Nucleotide-binding domain of ferredoxin-NADP reductase (FNR) module"/>
    <property type="match status" value="1"/>
</dbReference>
<keyword evidence="9" id="KW-0560">Oxidoreductase</keyword>
<evidence type="ECO:0000256" key="10">
    <source>
        <dbReference type="ARBA" id="ARBA00023167"/>
    </source>
</evidence>
<evidence type="ECO:0000256" key="9">
    <source>
        <dbReference type="ARBA" id="ARBA00023002"/>
    </source>
</evidence>
<dbReference type="Pfam" id="PF00258">
    <property type="entry name" value="Flavodoxin_1"/>
    <property type="match status" value="1"/>
</dbReference>
<dbReference type="InterPro" id="IPR003097">
    <property type="entry name" value="CysJ-like_FAD-binding"/>
</dbReference>
<dbReference type="Gene3D" id="2.40.30.10">
    <property type="entry name" value="Translation factors"/>
    <property type="match status" value="1"/>
</dbReference>
<dbReference type="GO" id="GO:0030586">
    <property type="term" value="F:[methionine synthase] reductase (NADPH) activity"/>
    <property type="evidence" value="ECO:0007669"/>
    <property type="project" value="UniProtKB-EC"/>
</dbReference>
<proteinExistence type="predicted"/>
<keyword evidence="13" id="KW-0472">Membrane</keyword>
<dbReference type="GO" id="GO:0010181">
    <property type="term" value="F:FMN binding"/>
    <property type="evidence" value="ECO:0007669"/>
    <property type="project" value="InterPro"/>
</dbReference>
<feature type="domain" description="Flavodoxin-like" evidence="14">
    <location>
        <begin position="5"/>
        <end position="156"/>
    </location>
</feature>
<dbReference type="Pfam" id="PF00667">
    <property type="entry name" value="FAD_binding_1"/>
    <property type="match status" value="1"/>
</dbReference>
<keyword evidence="3" id="KW-0028">Amino-acid biosynthesis</keyword>
<dbReference type="FunFam" id="3.40.50.80:FF:000001">
    <property type="entry name" value="NADPH--cytochrome P450 reductase 1"/>
    <property type="match status" value="1"/>
</dbReference>
<dbReference type="EMBL" id="OC863879">
    <property type="protein sequence ID" value="CAD7631334.1"/>
    <property type="molecule type" value="Genomic_DNA"/>
</dbReference>
<dbReference type="InterPro" id="IPR001433">
    <property type="entry name" value="OxRdtase_FAD/NAD-bd"/>
</dbReference>
<dbReference type="InterPro" id="IPR029039">
    <property type="entry name" value="Flavoprotein-like_sf"/>
</dbReference>
<dbReference type="GO" id="GO:0009086">
    <property type="term" value="P:methionine biosynthetic process"/>
    <property type="evidence" value="ECO:0007669"/>
    <property type="project" value="UniProtKB-KW"/>
</dbReference>
<dbReference type="PANTHER" id="PTHR19384">
    <property type="entry name" value="NITRIC OXIDE SYNTHASE-RELATED"/>
    <property type="match status" value="1"/>
</dbReference>
<evidence type="ECO:0000256" key="4">
    <source>
        <dbReference type="ARBA" id="ARBA00022630"/>
    </source>
</evidence>
<evidence type="ECO:0000256" key="13">
    <source>
        <dbReference type="SAM" id="Phobius"/>
    </source>
</evidence>
<evidence type="ECO:0000256" key="6">
    <source>
        <dbReference type="ARBA" id="ARBA00022691"/>
    </source>
</evidence>
<evidence type="ECO:0000256" key="8">
    <source>
        <dbReference type="ARBA" id="ARBA00022857"/>
    </source>
</evidence>
<dbReference type="PANTHER" id="PTHR19384:SF84">
    <property type="entry name" value="METHIONINE SYNTHASE REDUCTASE"/>
    <property type="match status" value="1"/>
</dbReference>
<dbReference type="FunFam" id="3.40.50.360:FF:000059">
    <property type="entry name" value="5-methyltetrahydrofolate-homocysteine methyltransferase reductase"/>
    <property type="match status" value="1"/>
</dbReference>
<dbReference type="SUPFAM" id="SSF52343">
    <property type="entry name" value="Ferredoxin reductase-like, C-terminal NADP-linked domain"/>
    <property type="match status" value="1"/>
</dbReference>
<name>A0A7R9KXN3_9ACAR</name>
<keyword evidence="13" id="KW-1133">Transmembrane helix</keyword>
<dbReference type="PRINTS" id="PR00371">
    <property type="entry name" value="FPNCR"/>
</dbReference>
<accession>A0A7R9KXN3</accession>
<organism evidence="15">
    <name type="scientific">Medioppia subpectinata</name>
    <dbReference type="NCBI Taxonomy" id="1979941"/>
    <lineage>
        <taxon>Eukaryota</taxon>
        <taxon>Metazoa</taxon>
        <taxon>Ecdysozoa</taxon>
        <taxon>Arthropoda</taxon>
        <taxon>Chelicerata</taxon>
        <taxon>Arachnida</taxon>
        <taxon>Acari</taxon>
        <taxon>Acariformes</taxon>
        <taxon>Sarcoptiformes</taxon>
        <taxon>Oribatida</taxon>
        <taxon>Brachypylina</taxon>
        <taxon>Oppioidea</taxon>
        <taxon>Oppiidae</taxon>
        <taxon>Medioppia</taxon>
    </lineage>
</organism>
<dbReference type="AlphaFoldDB" id="A0A7R9KXN3"/>
<evidence type="ECO:0000256" key="1">
    <source>
        <dbReference type="ARBA" id="ARBA00001917"/>
    </source>
</evidence>
<evidence type="ECO:0000313" key="16">
    <source>
        <dbReference type="Proteomes" id="UP000759131"/>
    </source>
</evidence>
<reference evidence="15" key="1">
    <citation type="submission" date="2020-11" db="EMBL/GenBank/DDBJ databases">
        <authorList>
            <person name="Tran Van P."/>
        </authorList>
    </citation>
    <scope>NUCLEOTIDE SEQUENCE</scope>
</reference>
<keyword evidence="4" id="KW-0285">Flavoprotein</keyword>
<keyword evidence="6" id="KW-0949">S-adenosyl-L-methionine</keyword>
<keyword evidence="7" id="KW-0274">FAD</keyword>
<dbReference type="PRINTS" id="PR00369">
    <property type="entry name" value="FLAVODOXIN"/>
</dbReference>
<dbReference type="Gene3D" id="1.20.990.10">
    <property type="entry name" value="NADPH-cytochrome p450 Reductase, Chain A, domain 3"/>
    <property type="match status" value="1"/>
</dbReference>
<dbReference type="InterPro" id="IPR017938">
    <property type="entry name" value="Riboflavin_synthase-like_b-brl"/>
</dbReference>
<feature type="transmembrane region" description="Helical" evidence="13">
    <location>
        <begin position="551"/>
        <end position="571"/>
    </location>
</feature>
<sequence length="711" mass="81007">MTRRVVILYGSETGQAEAISHQIYDQCWHQLEALIDNLNVKIDRFCLDQTGDHFTLESEEAVIFVVSTTGEGEPPANALKFYRKYRKRALDRQLLSAVSYTLLALGDTNYERFANFGKDLDKRLQELSAKQFYETGFGDDAVGLELGVEPWIENLFPAILQHFKAYSALSVPIVDTKTLSPIQLQMAVKDNCGELMHTTDQRLALLDQLTLPLISSKFQSFRLQIHETLPEECDANEFYFQTLPVMDSKIFDTNLVHLRQLSANTSADDNPITTADCKTIIEATIEAEEGSGLSYESGDSYGFIVGNCDEEVHQVLDALNLSDKCDYYCEVLTPQVFPHLPKICKVNDLIKYYVEIRSVPKKSTLRHLADFCDNPSHKRRLLELSSREGGDDYNRYVRNKFVNILDILQVFDSCRPPLEVVLANSPCFAPRYYSVCNAPDAQNRNAFKIAFSVMNFENTYLREDTQLFGVFTGTLFRQLRPETPSTENNVEQYTQLFGVFTGTLFRQLRPETPSTENNVEQCLDKLSLESNVKSFKVFKRKNPYFKLPSNLTTPLIMVGAGTGVAPYVGFLQQRQLMARRSSVPAGECWLFYGCRHSRVDYIFADELQQFRTDRVLTQLNVCFSRECPVDDPTAPKYVQHLIAKHSSPVFKLIDSRKAVVYVCGDLKGMSTDVFNAMVAVVETSGKRSREDAVKYIRELQSEKRYLQDIWT</sequence>
<evidence type="ECO:0000256" key="3">
    <source>
        <dbReference type="ARBA" id="ARBA00022605"/>
    </source>
</evidence>
<evidence type="ECO:0000256" key="7">
    <source>
        <dbReference type="ARBA" id="ARBA00022827"/>
    </source>
</evidence>
<dbReference type="InterPro" id="IPR023173">
    <property type="entry name" value="NADPH_Cyt_P450_Rdtase_alpha"/>
</dbReference>
<protein>
    <recommendedName>
        <fullName evidence="12">Methionine synthase reductase</fullName>
        <ecNumber evidence="11">1.16.1.8</ecNumber>
    </recommendedName>
</protein>
<dbReference type="FunFam" id="1.20.990.10:FF:000007">
    <property type="entry name" value="Methionine synthase reductase"/>
    <property type="match status" value="1"/>
</dbReference>
<dbReference type="SUPFAM" id="SSF52218">
    <property type="entry name" value="Flavoproteins"/>
    <property type="match status" value="1"/>
</dbReference>
<dbReference type="Pfam" id="PF00175">
    <property type="entry name" value="NAD_binding_1"/>
    <property type="match status" value="1"/>
</dbReference>
<dbReference type="InterPro" id="IPR008254">
    <property type="entry name" value="Flavodoxin/NO_synth"/>
</dbReference>
<keyword evidence="5" id="KW-0288">FMN</keyword>
<evidence type="ECO:0000256" key="2">
    <source>
        <dbReference type="ARBA" id="ARBA00001974"/>
    </source>
</evidence>
<evidence type="ECO:0000256" key="5">
    <source>
        <dbReference type="ARBA" id="ARBA00022643"/>
    </source>
</evidence>
<dbReference type="InterPro" id="IPR001709">
    <property type="entry name" value="Flavoprot_Pyr_Nucl_cyt_Rdtase"/>
</dbReference>
<evidence type="ECO:0000259" key="14">
    <source>
        <dbReference type="PROSITE" id="PS50902"/>
    </source>
</evidence>
<dbReference type="GO" id="GO:0005829">
    <property type="term" value="C:cytosol"/>
    <property type="evidence" value="ECO:0007669"/>
    <property type="project" value="TreeGrafter"/>
</dbReference>
<dbReference type="OrthoDB" id="1856718at2759"/>
<dbReference type="Proteomes" id="UP000759131">
    <property type="component" value="Unassembled WGS sequence"/>
</dbReference>
<comment type="cofactor">
    <cofactor evidence="2">
        <name>FAD</name>
        <dbReference type="ChEBI" id="CHEBI:57692"/>
    </cofactor>
</comment>
<dbReference type="EC" id="1.16.1.8" evidence="11"/>
<keyword evidence="16" id="KW-1185">Reference proteome</keyword>
<evidence type="ECO:0000256" key="11">
    <source>
        <dbReference type="ARBA" id="ARBA00039088"/>
    </source>
</evidence>
<dbReference type="InterPro" id="IPR001094">
    <property type="entry name" value="Flavdoxin-like"/>
</dbReference>
<keyword evidence="8" id="KW-0521">NADP</keyword>
<dbReference type="GO" id="GO:0050667">
    <property type="term" value="P:homocysteine metabolic process"/>
    <property type="evidence" value="ECO:0007669"/>
    <property type="project" value="TreeGrafter"/>
</dbReference>
<dbReference type="InterPro" id="IPR039261">
    <property type="entry name" value="FNR_nucleotide-bd"/>
</dbReference>
<dbReference type="SUPFAM" id="SSF63380">
    <property type="entry name" value="Riboflavin synthase domain-like"/>
    <property type="match status" value="1"/>
</dbReference>
<gene>
    <name evidence="15" type="ORF">OSB1V03_LOCUS11743</name>
</gene>
<dbReference type="GO" id="GO:0050660">
    <property type="term" value="F:flavin adenine dinucleotide binding"/>
    <property type="evidence" value="ECO:0007669"/>
    <property type="project" value="TreeGrafter"/>
</dbReference>
<evidence type="ECO:0000313" key="15">
    <source>
        <dbReference type="EMBL" id="CAD7631334.1"/>
    </source>
</evidence>
<comment type="cofactor">
    <cofactor evidence="1">
        <name>FMN</name>
        <dbReference type="ChEBI" id="CHEBI:58210"/>
    </cofactor>
</comment>
<dbReference type="PROSITE" id="PS50902">
    <property type="entry name" value="FLAVODOXIN_LIKE"/>
    <property type="match status" value="1"/>
</dbReference>
<dbReference type="Gene3D" id="3.40.50.360">
    <property type="match status" value="1"/>
</dbReference>
<keyword evidence="10" id="KW-0486">Methionine biosynthesis</keyword>
<dbReference type="EMBL" id="CAJPIZ010009304">
    <property type="protein sequence ID" value="CAG2111764.1"/>
    <property type="molecule type" value="Genomic_DNA"/>
</dbReference>
<keyword evidence="13" id="KW-0812">Transmembrane</keyword>
<evidence type="ECO:0000256" key="12">
    <source>
        <dbReference type="ARBA" id="ARBA00040659"/>
    </source>
</evidence>